<dbReference type="Gene3D" id="3.40.50.2300">
    <property type="match status" value="1"/>
</dbReference>
<feature type="modified residue" description="4-aspartylphosphate" evidence="1">
    <location>
        <position position="61"/>
    </location>
</feature>
<accession>A0A1G7MHL1</accession>
<feature type="domain" description="Response regulatory" evidence="2">
    <location>
        <begin position="10"/>
        <end position="120"/>
    </location>
</feature>
<evidence type="ECO:0000313" key="3">
    <source>
        <dbReference type="EMBL" id="MWC42287.1"/>
    </source>
</evidence>
<dbReference type="EMBL" id="WSUT01000001">
    <property type="protein sequence ID" value="MWC42287.1"/>
    <property type="molecule type" value="Genomic_DNA"/>
</dbReference>
<keyword evidence="5" id="KW-1185">Reference proteome</keyword>
<evidence type="ECO:0000313" key="6">
    <source>
        <dbReference type="Proteomes" id="UP000436801"/>
    </source>
</evidence>
<dbReference type="InterPro" id="IPR011006">
    <property type="entry name" value="CheY-like_superfamily"/>
</dbReference>
<gene>
    <name evidence="3" type="ORF">GQR91_01245</name>
    <name evidence="4" type="ORF">SAMN05216557_104197</name>
</gene>
<dbReference type="AlphaFoldDB" id="A0A1G7MHL1"/>
<dbReference type="SUPFAM" id="SSF52172">
    <property type="entry name" value="CheY-like"/>
    <property type="match status" value="1"/>
</dbReference>
<dbReference type="SMART" id="SM00448">
    <property type="entry name" value="REC"/>
    <property type="match status" value="1"/>
</dbReference>
<dbReference type="PROSITE" id="PS50110">
    <property type="entry name" value="RESPONSE_REGULATORY"/>
    <property type="match status" value="1"/>
</dbReference>
<proteinExistence type="predicted"/>
<dbReference type="GO" id="GO:0000160">
    <property type="term" value="P:phosphorelay signal transduction system"/>
    <property type="evidence" value="ECO:0007669"/>
    <property type="project" value="InterPro"/>
</dbReference>
<reference evidence="4 5" key="1">
    <citation type="submission" date="2016-10" db="EMBL/GenBank/DDBJ databases">
        <authorList>
            <person name="Varghese N."/>
            <person name="Submissions S."/>
        </authorList>
    </citation>
    <scope>NUCLEOTIDE SEQUENCE [LARGE SCALE GENOMIC DNA]</scope>
    <source>
        <strain evidence="4 5">S7-754</strain>
    </source>
</reference>
<dbReference type="OrthoDB" id="582170at2"/>
<dbReference type="InterPro" id="IPR001789">
    <property type="entry name" value="Sig_transdc_resp-reg_receiver"/>
</dbReference>
<organism evidence="4 5">
    <name type="scientific">Sphingomonas carotinifaciens</name>
    <dbReference type="NCBI Taxonomy" id="1166323"/>
    <lineage>
        <taxon>Bacteria</taxon>
        <taxon>Pseudomonadati</taxon>
        <taxon>Pseudomonadota</taxon>
        <taxon>Alphaproteobacteria</taxon>
        <taxon>Sphingomonadales</taxon>
        <taxon>Sphingomonadaceae</taxon>
        <taxon>Sphingomonas</taxon>
    </lineage>
</organism>
<evidence type="ECO:0000259" key="2">
    <source>
        <dbReference type="PROSITE" id="PS50110"/>
    </source>
</evidence>
<evidence type="ECO:0000313" key="5">
    <source>
        <dbReference type="Proteomes" id="UP000323502"/>
    </source>
</evidence>
<sequence>MTDLPLRNRTILVVEDEYMLAEELCTNLAEAGASIVGPAATVAAGLALLHAAAHLDGAVLDVSLRGEPVFDLADALVLRHVPFVFATGYDVAAIPERFQSARHFQKPVPIAKIVATLRNR</sequence>
<evidence type="ECO:0000313" key="4">
    <source>
        <dbReference type="EMBL" id="SDF61144.1"/>
    </source>
</evidence>
<evidence type="ECO:0000256" key="1">
    <source>
        <dbReference type="PROSITE-ProRule" id="PRU00169"/>
    </source>
</evidence>
<dbReference type="RefSeq" id="WP_112383047.1">
    <property type="nucleotide sequence ID" value="NZ_CP178398.1"/>
</dbReference>
<reference evidence="3 6" key="2">
    <citation type="submission" date="2019-12" db="EMBL/GenBank/DDBJ databases">
        <authorList>
            <person name="Zheng J."/>
        </authorList>
    </citation>
    <scope>NUCLEOTIDE SEQUENCE [LARGE SCALE GENOMIC DNA]</scope>
    <source>
        <strain evidence="3 6">DSM 27347</strain>
    </source>
</reference>
<dbReference type="Proteomes" id="UP000323502">
    <property type="component" value="Unassembled WGS sequence"/>
</dbReference>
<dbReference type="Proteomes" id="UP000436801">
    <property type="component" value="Unassembled WGS sequence"/>
</dbReference>
<keyword evidence="1" id="KW-0597">Phosphoprotein</keyword>
<dbReference type="EMBL" id="FNBI01000004">
    <property type="protein sequence ID" value="SDF61144.1"/>
    <property type="molecule type" value="Genomic_DNA"/>
</dbReference>
<protein>
    <submittedName>
        <fullName evidence="4">CheY chemotaxis protein or a CheY-like REC (Receiver) domain</fullName>
    </submittedName>
    <submittedName>
        <fullName evidence="3">Response regulator</fullName>
    </submittedName>
</protein>
<name>A0A1G7MHL1_9SPHN</name>